<dbReference type="EMBL" id="JBCGBO010000007">
    <property type="protein sequence ID" value="KAK9188755.1"/>
    <property type="molecule type" value="Genomic_DNA"/>
</dbReference>
<organism evidence="1 2">
    <name type="scientific">Citrus x changshan-huyou</name>
    <dbReference type="NCBI Taxonomy" id="2935761"/>
    <lineage>
        <taxon>Eukaryota</taxon>
        <taxon>Viridiplantae</taxon>
        <taxon>Streptophyta</taxon>
        <taxon>Embryophyta</taxon>
        <taxon>Tracheophyta</taxon>
        <taxon>Spermatophyta</taxon>
        <taxon>Magnoliopsida</taxon>
        <taxon>eudicotyledons</taxon>
        <taxon>Gunneridae</taxon>
        <taxon>Pentapetalae</taxon>
        <taxon>rosids</taxon>
        <taxon>malvids</taxon>
        <taxon>Sapindales</taxon>
        <taxon>Rutaceae</taxon>
        <taxon>Aurantioideae</taxon>
        <taxon>Citrus</taxon>
    </lineage>
</organism>
<evidence type="ECO:0000313" key="2">
    <source>
        <dbReference type="Proteomes" id="UP001428341"/>
    </source>
</evidence>
<evidence type="ECO:0000313" key="1">
    <source>
        <dbReference type="EMBL" id="KAK9188755.1"/>
    </source>
</evidence>
<name>A0AAP0LZW3_9ROSI</name>
<accession>A0AAP0LZW3</accession>
<sequence length="72" mass="7541">MELKVVIAALCPGHRISPCPGSSVATALDKTSVLPSTWVCGVVAKFVGPDCCAMTSVIPHELKSSFVEASFY</sequence>
<proteinExistence type="predicted"/>
<keyword evidence="2" id="KW-1185">Reference proteome</keyword>
<protein>
    <submittedName>
        <fullName evidence="1">Uncharacterized protein</fullName>
    </submittedName>
</protein>
<reference evidence="1 2" key="1">
    <citation type="submission" date="2024-05" db="EMBL/GenBank/DDBJ databases">
        <title>Haplotype-resolved chromosome-level genome assembly of Huyou (Citrus changshanensis).</title>
        <authorList>
            <person name="Miao C."/>
            <person name="Chen W."/>
            <person name="Wu Y."/>
            <person name="Wang L."/>
            <person name="Zhao S."/>
            <person name="Grierson D."/>
            <person name="Xu C."/>
            <person name="Chen K."/>
        </authorList>
    </citation>
    <scope>NUCLEOTIDE SEQUENCE [LARGE SCALE GENOMIC DNA]</scope>
    <source>
        <strain evidence="1">01-14</strain>
        <tissue evidence="1">Leaf</tissue>
    </source>
</reference>
<gene>
    <name evidence="1" type="ORF">WN944_020160</name>
</gene>
<dbReference type="Proteomes" id="UP001428341">
    <property type="component" value="Unassembled WGS sequence"/>
</dbReference>
<comment type="caution">
    <text evidence="1">The sequence shown here is derived from an EMBL/GenBank/DDBJ whole genome shotgun (WGS) entry which is preliminary data.</text>
</comment>
<dbReference type="AlphaFoldDB" id="A0AAP0LZW3"/>